<dbReference type="PANTHER" id="PTHR44464">
    <property type="entry name" value="WD REPEAT-CONTAINING PROTEIN 17"/>
    <property type="match status" value="1"/>
</dbReference>
<sequence>MPEWDERFLLKQTRLHPSGCQQWSSRTVGGSDKYFAFCSTLSVYVYSTIGFQLKKLIDAHEKCISYLSWCPSNPSMFATASMDGTVTIWDVEADEDIDQDVKVSTFNFGSQIFAIDWIGLGTSLVVSTRTSSIFLWNRKSKCDLRSMELVHARNESVPAVAMVIRCHATDHQLVATGNFDGSIRIIDISTKSLEKIPPIEKGVSICDMQWDPNSQDYMLVCNENGAIRLIDVISNEVIRSYEREPKIQSICWMNWAPGNFGTSTLRTGVVKIWNVSQTKPIDHVRVGHTGFKTSFVVPSSSRIINSFCDGSVSLYDMKKKQKEFRTEPGHTETVFATEFSPQSPNILATSSYDSTIKIWHTGTMSLIETLTGQSGVIYSMSWSSCSQYLVSSSIKGFVFIWNTSTGEVLQELDHHRREPVYCVDWNQAFPNHILSSSSDRTVCVFDERGNIHKRFRLPGTTFGCNWCPHNASMFVVGCMDGNAYVFDTDKPGFLKNILMGHEARVFHTSWSPLVPGRIATGSDDKTVRVWNIDVAGGESSGNGRVGGRHPGSGEIDFEVEESDSRKVGCLIRECDLFEGHTNNVRPVTWHSEVPYLLLSGSWDGDIRLWDTRNPGTCSSVGKGHLADVYGLSSHPQRPFTFASSSRDSTVRLWNITGLVDRVIYDAISENTIEDYVSSPKGGGLLTGTGSKQLQDVLRTNSRDELKCCQEIFSFFGGMTGVEELWAAAAFAFNNEDAKVKNSDVDADVQTKKNILHKDEIVFNSLAEAQNLESIKMRRTSMGGGIGGMKKEEQIRLAAKMYAQSGDLRKFCDILFELGDHERALAIAPGVGIEYWQDMTQSYGKILASNLDEDCVPFFAAGGRPGEAVNFYTKRRQFREAFLIASAASSGSFPGQEQLLSKSEAKDNVGDDGCEQVSLGSHDRHSNLMQSISSHMAEHYLEAGESVLAATAHLASNDARQAIKVLLDKGVFLLAFGLAKVAGMEDVDERIGLIGKLKVPPQSALRSFARGRSVRVEVEERKDSDDE</sequence>
<dbReference type="Pfam" id="PF12894">
    <property type="entry name" value="ANAPC4_WD40"/>
    <property type="match status" value="1"/>
</dbReference>
<accession>A0A9W7G5C7</accession>
<evidence type="ECO:0000313" key="5">
    <source>
        <dbReference type="EMBL" id="GMI34078.1"/>
    </source>
</evidence>
<dbReference type="AlphaFoldDB" id="A0A9W7G5C7"/>
<feature type="repeat" description="WD" evidence="3">
    <location>
        <begin position="498"/>
        <end position="533"/>
    </location>
</feature>
<proteinExistence type="predicted"/>
<feature type="repeat" description="WD" evidence="3">
    <location>
        <begin position="57"/>
        <end position="99"/>
    </location>
</feature>
<organism evidence="5 6">
    <name type="scientific">Triparma columacea</name>
    <dbReference type="NCBI Taxonomy" id="722753"/>
    <lineage>
        <taxon>Eukaryota</taxon>
        <taxon>Sar</taxon>
        <taxon>Stramenopiles</taxon>
        <taxon>Ochrophyta</taxon>
        <taxon>Bolidophyceae</taxon>
        <taxon>Parmales</taxon>
        <taxon>Triparmaceae</taxon>
        <taxon>Triparma</taxon>
    </lineage>
</organism>
<dbReference type="PROSITE" id="PS50294">
    <property type="entry name" value="WD_REPEATS_REGION"/>
    <property type="match status" value="4"/>
</dbReference>
<feature type="repeat" description="WD" evidence="3">
    <location>
        <begin position="370"/>
        <end position="411"/>
    </location>
</feature>
<feature type="repeat" description="WD" evidence="3">
    <location>
        <begin position="621"/>
        <end position="655"/>
    </location>
</feature>
<evidence type="ECO:0000256" key="2">
    <source>
        <dbReference type="ARBA" id="ARBA00022737"/>
    </source>
</evidence>
<reference evidence="6" key="1">
    <citation type="journal article" date="2023" name="Commun. Biol.">
        <title>Genome analysis of Parmales, the sister group of diatoms, reveals the evolutionary specialization of diatoms from phago-mixotrophs to photoautotrophs.</title>
        <authorList>
            <person name="Ban H."/>
            <person name="Sato S."/>
            <person name="Yoshikawa S."/>
            <person name="Yamada K."/>
            <person name="Nakamura Y."/>
            <person name="Ichinomiya M."/>
            <person name="Sato N."/>
            <person name="Blanc-Mathieu R."/>
            <person name="Endo H."/>
            <person name="Kuwata A."/>
            <person name="Ogata H."/>
        </authorList>
    </citation>
    <scope>NUCLEOTIDE SEQUENCE [LARGE SCALE GENOMIC DNA]</scope>
</reference>
<evidence type="ECO:0000256" key="3">
    <source>
        <dbReference type="PROSITE-ProRule" id="PRU00221"/>
    </source>
</evidence>
<evidence type="ECO:0000256" key="1">
    <source>
        <dbReference type="ARBA" id="ARBA00022574"/>
    </source>
</evidence>
<comment type="caution">
    <text evidence="5">The sequence shown here is derived from an EMBL/GenBank/DDBJ whole genome shotgun (WGS) entry which is preliminary data.</text>
</comment>
<dbReference type="SMART" id="SM00320">
    <property type="entry name" value="WD40"/>
    <property type="match status" value="13"/>
</dbReference>
<dbReference type="EMBL" id="BRYA01000038">
    <property type="protein sequence ID" value="GMI34078.1"/>
    <property type="molecule type" value="Genomic_DNA"/>
</dbReference>
<name>A0A9W7G5C7_9STRA</name>
<dbReference type="InterPro" id="IPR001680">
    <property type="entry name" value="WD40_rpt"/>
</dbReference>
<keyword evidence="2" id="KW-0677">Repeat</keyword>
<evidence type="ECO:0000259" key="4">
    <source>
        <dbReference type="Pfam" id="PF12894"/>
    </source>
</evidence>
<dbReference type="PANTHER" id="PTHR44464:SF1">
    <property type="entry name" value="WD REPEAT-CONTAINING PROTEIN 17"/>
    <property type="match status" value="1"/>
</dbReference>
<gene>
    <name evidence="5" type="ORF">TrCOL_g1344</name>
</gene>
<dbReference type="Pfam" id="PF00400">
    <property type="entry name" value="WD40"/>
    <property type="match status" value="7"/>
</dbReference>
<dbReference type="InterPro" id="IPR015943">
    <property type="entry name" value="WD40/YVTN_repeat-like_dom_sf"/>
</dbReference>
<feature type="repeat" description="WD" evidence="3">
    <location>
        <begin position="327"/>
        <end position="369"/>
    </location>
</feature>
<dbReference type="CDD" id="cd00200">
    <property type="entry name" value="WD40"/>
    <property type="match status" value="1"/>
</dbReference>
<dbReference type="PROSITE" id="PS50082">
    <property type="entry name" value="WD_REPEATS_2"/>
    <property type="match status" value="6"/>
</dbReference>
<dbReference type="Gene3D" id="2.130.10.10">
    <property type="entry name" value="YVTN repeat-like/Quinoprotein amine dehydrogenase"/>
    <property type="match status" value="3"/>
</dbReference>
<dbReference type="SUPFAM" id="SSF50978">
    <property type="entry name" value="WD40 repeat-like"/>
    <property type="match status" value="3"/>
</dbReference>
<dbReference type="InterPro" id="IPR020472">
    <property type="entry name" value="WD40_PAC1"/>
</dbReference>
<dbReference type="InterPro" id="IPR036322">
    <property type="entry name" value="WD40_repeat_dom_sf"/>
</dbReference>
<dbReference type="Proteomes" id="UP001165065">
    <property type="component" value="Unassembled WGS sequence"/>
</dbReference>
<dbReference type="PRINTS" id="PR00320">
    <property type="entry name" value="GPROTEINBRPT"/>
</dbReference>
<keyword evidence="1 3" id="KW-0853">WD repeat</keyword>
<protein>
    <recommendedName>
        <fullName evidence="4">Anaphase-promoting complex subunit 4-like WD40 domain-containing protein</fullName>
    </recommendedName>
</protein>
<dbReference type="OrthoDB" id="2161379at2759"/>
<dbReference type="InterPro" id="IPR024977">
    <property type="entry name" value="Apc4-like_WD40_dom"/>
</dbReference>
<feature type="repeat" description="WD" evidence="3">
    <location>
        <begin position="577"/>
        <end position="613"/>
    </location>
</feature>
<dbReference type="InterPro" id="IPR019775">
    <property type="entry name" value="WD40_repeat_CS"/>
</dbReference>
<dbReference type="PROSITE" id="PS00678">
    <property type="entry name" value="WD_REPEATS_1"/>
    <property type="match status" value="2"/>
</dbReference>
<feature type="domain" description="Anaphase-promoting complex subunit 4-like WD40" evidence="4">
    <location>
        <begin position="171"/>
        <end position="253"/>
    </location>
</feature>
<evidence type="ECO:0000313" key="6">
    <source>
        <dbReference type="Proteomes" id="UP001165065"/>
    </source>
</evidence>
<keyword evidence="6" id="KW-1185">Reference proteome</keyword>